<proteinExistence type="predicted"/>
<dbReference type="RefSeq" id="WP_007318702.1">
    <property type="nucleotide sequence ID" value="NZ_BAEH01000082.1"/>
</dbReference>
<dbReference type="eggNOG" id="ENOG5034344">
    <property type="taxonomic scope" value="Bacteria"/>
</dbReference>
<reference evidence="2 3" key="1">
    <citation type="submission" date="2011-12" db="EMBL/GenBank/DDBJ databases">
        <title>Whole genome shotgun sequence of Gordonia effusa NBRC 100432.</title>
        <authorList>
            <person name="Yoshida I."/>
            <person name="Takarada H."/>
            <person name="Hosoyama A."/>
            <person name="Tsuchikane K."/>
            <person name="Katsumata H."/>
            <person name="Yamazaki S."/>
            <person name="Fujita N."/>
        </authorList>
    </citation>
    <scope>NUCLEOTIDE SEQUENCE [LARGE SCALE GENOMIC DNA]</scope>
    <source>
        <strain evidence="2 3">NBRC 100432</strain>
    </source>
</reference>
<comment type="caution">
    <text evidence="2">The sequence shown here is derived from an EMBL/GenBank/DDBJ whole genome shotgun (WGS) entry which is preliminary data.</text>
</comment>
<evidence type="ECO:0000313" key="3">
    <source>
        <dbReference type="Proteomes" id="UP000035034"/>
    </source>
</evidence>
<evidence type="ECO:0000313" key="2">
    <source>
        <dbReference type="EMBL" id="GAB19367.1"/>
    </source>
</evidence>
<dbReference type="InterPro" id="IPR035069">
    <property type="entry name" value="TTHA1013/TTHA0281-like"/>
</dbReference>
<dbReference type="AlphaFoldDB" id="H0R2R6"/>
<dbReference type="Proteomes" id="UP000035034">
    <property type="component" value="Unassembled WGS sequence"/>
</dbReference>
<gene>
    <name evidence="2" type="ORF">GOEFS_082_00010</name>
</gene>
<sequence>MKVTAQAVRSGDWWAIQVPELPGLFTQARRLDQIATEVTDAASMLGVVVDEVDVQPVIHEDDQSALKEVRGQIAQLDRLQREVASRSRHVANSLRHQGFSLRDVGSLMGVSAQRISQLTGGRPSRKSSPAGTPIAQKVPSAARGVPANKVAAPRGRSVKKSAGTSRGTAAKTKGF</sequence>
<keyword evidence="3" id="KW-1185">Reference proteome</keyword>
<protein>
    <submittedName>
        <fullName evidence="2">Uncharacterized protein</fullName>
    </submittedName>
</protein>
<dbReference type="SUPFAM" id="SSF143100">
    <property type="entry name" value="TTHA1013/TTHA0281-like"/>
    <property type="match status" value="1"/>
</dbReference>
<dbReference type="EMBL" id="BAEH01000082">
    <property type="protein sequence ID" value="GAB19367.1"/>
    <property type="molecule type" value="Genomic_DNA"/>
</dbReference>
<evidence type="ECO:0000256" key="1">
    <source>
        <dbReference type="SAM" id="MobiDB-lite"/>
    </source>
</evidence>
<name>H0R2R6_9ACTN</name>
<dbReference type="STRING" id="1077974.GOEFS_082_00010"/>
<feature type="region of interest" description="Disordered" evidence="1">
    <location>
        <begin position="114"/>
        <end position="175"/>
    </location>
</feature>
<organism evidence="2 3">
    <name type="scientific">Gordonia effusa NBRC 100432</name>
    <dbReference type="NCBI Taxonomy" id="1077974"/>
    <lineage>
        <taxon>Bacteria</taxon>
        <taxon>Bacillati</taxon>
        <taxon>Actinomycetota</taxon>
        <taxon>Actinomycetes</taxon>
        <taxon>Mycobacteriales</taxon>
        <taxon>Gordoniaceae</taxon>
        <taxon>Gordonia</taxon>
    </lineage>
</organism>
<dbReference type="OrthoDB" id="5772641at2"/>
<accession>H0R2R6</accession>